<sequence length="293" mass="33497">MMNNLAIYRTKLRYTYTAFVRTMHHNLFLIIGFYGLLLTLIACILTPWLASNIDQLYPLKRFLMPAWFEQGDINHILGIDNTGKDIFKRLLWALQTSLAITLLITLYVILIGTVMSLWTVFCRPAAHIVLLSIQTITAIPPLLMMMILSLFSGNTLNNLMMVVGVSLLPRFIHNLYNMVNNELKKTYIIALRLDGLSIMNIMRYSVFPNILANFVSECIAIFTTCLLALTTLTFLNFGIESDYNELGVMMREMIAIMPINQWAFIAPGLAILCVILLLNFFDYGLQQARSYRD</sequence>
<feature type="transmembrane region" description="Helical" evidence="9">
    <location>
        <begin position="128"/>
        <end position="151"/>
    </location>
</feature>
<feature type="transmembrane region" description="Helical" evidence="9">
    <location>
        <begin position="27"/>
        <end position="50"/>
    </location>
</feature>
<proteinExistence type="inferred from homology"/>
<dbReference type="GO" id="GO:0055085">
    <property type="term" value="P:transmembrane transport"/>
    <property type="evidence" value="ECO:0007669"/>
    <property type="project" value="InterPro"/>
</dbReference>
<keyword evidence="4" id="KW-0997">Cell inner membrane</keyword>
<evidence type="ECO:0000256" key="8">
    <source>
        <dbReference type="ARBA" id="ARBA00024202"/>
    </source>
</evidence>
<organism evidence="11 12">
    <name type="scientific">Candidatus Schmidhempelia bombi str. Bimp</name>
    <dbReference type="NCBI Taxonomy" id="1387197"/>
    <lineage>
        <taxon>Bacteria</taxon>
        <taxon>Pseudomonadati</taxon>
        <taxon>Pseudomonadota</taxon>
        <taxon>Gammaproteobacteria</taxon>
        <taxon>Orbales</taxon>
        <taxon>Orbaceae</taxon>
        <taxon>Candidatus Schmidhempelia</taxon>
    </lineage>
</organism>
<evidence type="ECO:0000313" key="11">
    <source>
        <dbReference type="EMBL" id="TEA27105.1"/>
    </source>
</evidence>
<evidence type="ECO:0000256" key="1">
    <source>
        <dbReference type="ARBA" id="ARBA00004429"/>
    </source>
</evidence>
<dbReference type="Pfam" id="PF00528">
    <property type="entry name" value="BPD_transp_1"/>
    <property type="match status" value="1"/>
</dbReference>
<feature type="transmembrane region" description="Helical" evidence="9">
    <location>
        <begin position="98"/>
        <end position="121"/>
    </location>
</feature>
<evidence type="ECO:0000256" key="6">
    <source>
        <dbReference type="ARBA" id="ARBA00022989"/>
    </source>
</evidence>
<dbReference type="Proteomes" id="UP000506160">
    <property type="component" value="Unassembled WGS sequence"/>
</dbReference>
<comment type="similarity">
    <text evidence="8">Belongs to the binding-protein-dependent transport system permease family. OppBC subfamily.</text>
</comment>
<keyword evidence="5 9" id="KW-0812">Transmembrane</keyword>
<evidence type="ECO:0000256" key="7">
    <source>
        <dbReference type="ARBA" id="ARBA00023136"/>
    </source>
</evidence>
<dbReference type="EMBL" id="AWGA01000055">
    <property type="protein sequence ID" value="TEA27105.1"/>
    <property type="molecule type" value="Genomic_DNA"/>
</dbReference>
<dbReference type="Gene3D" id="1.10.3720.10">
    <property type="entry name" value="MetI-like"/>
    <property type="match status" value="1"/>
</dbReference>
<feature type="transmembrane region" description="Helical" evidence="9">
    <location>
        <begin position="259"/>
        <end position="281"/>
    </location>
</feature>
<dbReference type="GO" id="GO:0005886">
    <property type="term" value="C:plasma membrane"/>
    <property type="evidence" value="ECO:0007669"/>
    <property type="project" value="UniProtKB-SubCell"/>
</dbReference>
<evidence type="ECO:0000256" key="3">
    <source>
        <dbReference type="ARBA" id="ARBA00022475"/>
    </source>
</evidence>
<protein>
    <submittedName>
        <fullName evidence="11">ABC transporter permease subunit</fullName>
    </submittedName>
</protein>
<keyword evidence="3" id="KW-1003">Cell membrane</keyword>
<evidence type="ECO:0000313" key="12">
    <source>
        <dbReference type="Proteomes" id="UP000506160"/>
    </source>
</evidence>
<reference evidence="11 12" key="1">
    <citation type="journal article" date="2014" name="Appl. Environ. Microbiol.">
        <title>Genomic features of a bumble bee symbiont reflect its host environment.</title>
        <authorList>
            <person name="Martinson V.G."/>
            <person name="Magoc T."/>
            <person name="Koch H."/>
            <person name="Salzberg S.L."/>
            <person name="Moran N.A."/>
        </authorList>
    </citation>
    <scope>NUCLEOTIDE SEQUENCE [LARGE SCALE GENOMIC DNA]</scope>
    <source>
        <strain evidence="11 12">Bimp</strain>
    </source>
</reference>
<dbReference type="PANTHER" id="PTHR43386">
    <property type="entry name" value="OLIGOPEPTIDE TRANSPORT SYSTEM PERMEASE PROTEIN APPC"/>
    <property type="match status" value="1"/>
</dbReference>
<feature type="transmembrane region" description="Helical" evidence="9">
    <location>
        <begin position="218"/>
        <end position="239"/>
    </location>
</feature>
<dbReference type="PROSITE" id="PS50928">
    <property type="entry name" value="ABC_TM1"/>
    <property type="match status" value="1"/>
</dbReference>
<comment type="caution">
    <text evidence="11">The sequence shown here is derived from an EMBL/GenBank/DDBJ whole genome shotgun (WGS) entry which is preliminary data.</text>
</comment>
<comment type="subcellular location">
    <subcellularLocation>
        <location evidence="1">Cell inner membrane</location>
        <topology evidence="1">Multi-pass membrane protein</topology>
    </subcellularLocation>
    <subcellularLocation>
        <location evidence="9">Cell membrane</location>
        <topology evidence="9">Multi-pass membrane protein</topology>
    </subcellularLocation>
</comment>
<accession>A0AB94ICG2</accession>
<keyword evidence="2 9" id="KW-0813">Transport</keyword>
<evidence type="ECO:0000259" key="10">
    <source>
        <dbReference type="PROSITE" id="PS50928"/>
    </source>
</evidence>
<dbReference type="InterPro" id="IPR000515">
    <property type="entry name" value="MetI-like"/>
</dbReference>
<dbReference type="InterPro" id="IPR035906">
    <property type="entry name" value="MetI-like_sf"/>
</dbReference>
<keyword evidence="7 9" id="KW-0472">Membrane</keyword>
<gene>
    <name evidence="11" type="ORF">O970_05430</name>
</gene>
<name>A0AB94ICG2_9GAMM</name>
<evidence type="ECO:0000256" key="2">
    <source>
        <dbReference type="ARBA" id="ARBA00022448"/>
    </source>
</evidence>
<evidence type="ECO:0000256" key="9">
    <source>
        <dbReference type="RuleBase" id="RU363032"/>
    </source>
</evidence>
<keyword evidence="12" id="KW-1185">Reference proteome</keyword>
<evidence type="ECO:0000256" key="4">
    <source>
        <dbReference type="ARBA" id="ARBA00022519"/>
    </source>
</evidence>
<dbReference type="PANTHER" id="PTHR43386:SF5">
    <property type="entry name" value="PUTRESCINE EXPORT SYSTEM PERMEASE PROTEIN SAPC"/>
    <property type="match status" value="1"/>
</dbReference>
<evidence type="ECO:0000256" key="5">
    <source>
        <dbReference type="ARBA" id="ARBA00022692"/>
    </source>
</evidence>
<dbReference type="InterPro" id="IPR050366">
    <property type="entry name" value="BP-dependent_transpt_permease"/>
</dbReference>
<dbReference type="AlphaFoldDB" id="A0AB94ICG2"/>
<dbReference type="SUPFAM" id="SSF161098">
    <property type="entry name" value="MetI-like"/>
    <property type="match status" value="1"/>
</dbReference>
<feature type="domain" description="ABC transmembrane type-1" evidence="10">
    <location>
        <begin position="94"/>
        <end position="282"/>
    </location>
</feature>
<keyword evidence="6 9" id="KW-1133">Transmembrane helix</keyword>